<evidence type="ECO:0000313" key="2">
    <source>
        <dbReference type="EMBL" id="KAA8786268.1"/>
    </source>
</evidence>
<keyword evidence="1" id="KW-0812">Transmembrane</keyword>
<protein>
    <submittedName>
        <fullName evidence="2">Uncharacterized protein</fullName>
    </submittedName>
</protein>
<gene>
    <name evidence="2" type="ORF">EC604_20740</name>
</gene>
<evidence type="ECO:0000313" key="3">
    <source>
        <dbReference type="Proteomes" id="UP000323664"/>
    </source>
</evidence>
<keyword evidence="1" id="KW-0472">Membrane</keyword>
<organism evidence="2 3">
    <name type="scientific">Paenibacillus amylolyticus</name>
    <dbReference type="NCBI Taxonomy" id="1451"/>
    <lineage>
        <taxon>Bacteria</taxon>
        <taxon>Bacillati</taxon>
        <taxon>Bacillota</taxon>
        <taxon>Bacilli</taxon>
        <taxon>Bacillales</taxon>
        <taxon>Paenibacillaceae</taxon>
        <taxon>Paenibacillus</taxon>
    </lineage>
</organism>
<comment type="caution">
    <text evidence="2">The sequence shown here is derived from an EMBL/GenBank/DDBJ whole genome shotgun (WGS) entry which is preliminary data.</text>
</comment>
<sequence>MKKRSDARNVEHIYCRISKRLERSALLFIGVLLILVILCQLLLLIPDLKKIMTTIDRLEGTPIHMQRNSKDRIG</sequence>
<feature type="transmembrane region" description="Helical" evidence="1">
    <location>
        <begin position="25"/>
        <end position="45"/>
    </location>
</feature>
<reference evidence="2 3" key="1">
    <citation type="journal article" date="2019" name="J. Ind. Microbiol. Biotechnol.">
        <title>Paenibacillus amylolyticus 27C64 has a diverse set of carbohydrate-active enzymes and complete pectin deconstruction system.</title>
        <authorList>
            <person name="Keggi C."/>
            <person name="Doran-Peterson J."/>
        </authorList>
    </citation>
    <scope>NUCLEOTIDE SEQUENCE [LARGE SCALE GENOMIC DNA]</scope>
    <source>
        <strain evidence="2 3">27C64</strain>
    </source>
</reference>
<dbReference type="Proteomes" id="UP000323664">
    <property type="component" value="Unassembled WGS sequence"/>
</dbReference>
<evidence type="ECO:0000256" key="1">
    <source>
        <dbReference type="SAM" id="Phobius"/>
    </source>
</evidence>
<proteinExistence type="predicted"/>
<dbReference type="EMBL" id="RIAS01000013">
    <property type="protein sequence ID" value="KAA8786268.1"/>
    <property type="molecule type" value="Genomic_DNA"/>
</dbReference>
<keyword evidence="1" id="KW-1133">Transmembrane helix</keyword>
<dbReference type="AlphaFoldDB" id="A0A5M9WXW0"/>
<dbReference type="RefSeq" id="WP_123066000.1">
    <property type="nucleotide sequence ID" value="NZ_RIAS01000013.1"/>
</dbReference>
<name>A0A5M9WXW0_PAEAM</name>
<accession>A0A5M9WXW0</accession>